<evidence type="ECO:0000256" key="3">
    <source>
        <dbReference type="ARBA" id="ARBA00022692"/>
    </source>
</evidence>
<dbReference type="InterPro" id="IPR056569">
    <property type="entry name" value="ArlJ-like"/>
</dbReference>
<reference evidence="8 9" key="1">
    <citation type="journal article" date="2020" name="Biotechnol. Biofuels">
        <title>New insights from the biogas microbiome by comprehensive genome-resolved metagenomics of nearly 1600 species originating from multiple anaerobic digesters.</title>
        <authorList>
            <person name="Campanaro S."/>
            <person name="Treu L."/>
            <person name="Rodriguez-R L.M."/>
            <person name="Kovalovszki A."/>
            <person name="Ziels R.M."/>
            <person name="Maus I."/>
            <person name="Zhu X."/>
            <person name="Kougias P.G."/>
            <person name="Basile A."/>
            <person name="Luo G."/>
            <person name="Schluter A."/>
            <person name="Konstantinidis K.T."/>
            <person name="Angelidaki I."/>
        </authorList>
    </citation>
    <scope>NUCLEOTIDE SEQUENCE [LARGE SCALE GENOMIC DNA]</scope>
    <source>
        <strain evidence="8">AS22ysBPME_79</strain>
    </source>
</reference>
<dbReference type="Proteomes" id="UP000526302">
    <property type="component" value="Unassembled WGS sequence"/>
</dbReference>
<feature type="transmembrane region" description="Helical" evidence="6">
    <location>
        <begin position="265"/>
        <end position="283"/>
    </location>
</feature>
<dbReference type="AlphaFoldDB" id="A0A7K4C043"/>
<dbReference type="GO" id="GO:0005886">
    <property type="term" value="C:plasma membrane"/>
    <property type="evidence" value="ECO:0007669"/>
    <property type="project" value="UniProtKB-SubCell"/>
</dbReference>
<gene>
    <name evidence="8" type="ORF">GX950_03400</name>
</gene>
<keyword evidence="5 6" id="KW-0472">Membrane</keyword>
<evidence type="ECO:0000259" key="7">
    <source>
        <dbReference type="Pfam" id="PF00482"/>
    </source>
</evidence>
<name>A0A7K4C043_9ARCH</name>
<dbReference type="EMBL" id="JAAZKV010000026">
    <property type="protein sequence ID" value="NMA44827.1"/>
    <property type="molecule type" value="Genomic_DNA"/>
</dbReference>
<feature type="transmembrane region" description="Helical" evidence="6">
    <location>
        <begin position="215"/>
        <end position="236"/>
    </location>
</feature>
<dbReference type="Pfam" id="PF00482">
    <property type="entry name" value="T2SSF"/>
    <property type="match status" value="1"/>
</dbReference>
<dbReference type="InterPro" id="IPR018076">
    <property type="entry name" value="T2SS_GspF_dom"/>
</dbReference>
<feature type="transmembrane region" description="Helical" evidence="6">
    <location>
        <begin position="40"/>
        <end position="64"/>
    </location>
</feature>
<feature type="transmembrane region" description="Helical" evidence="6">
    <location>
        <begin position="70"/>
        <end position="88"/>
    </location>
</feature>
<keyword evidence="4 6" id="KW-1133">Transmembrane helix</keyword>
<sequence length="313" mass="35329">MDSVVFFKNALGIVFKKEQITNFENLLIINNSRTKNLNEFLKLCTIEGIFLMIIGMALSSMYLFFSIEKVILVGAICFFAPFFLNYLFQDICFEKRKREKENLLPDLLLEASVFCDENSLINTIEKISKSDFNLLSKDFERALIEIKKGATIEEALNKIKTLNKSKSYDRVIDLFLQSYKSGVSISDSLKETAEDLLENQAIIKERQAVMLVTKYTLLLASAIIVPGILGLVIGLITGLNFSSIGNIGFGLTPEEREVMFNTAKIGANIYIIEYSILASYFLAIQEGNKKQFFVYALFLAPISIITFTLAQIL</sequence>
<feature type="transmembrane region" description="Helical" evidence="6">
    <location>
        <begin position="292"/>
        <end position="312"/>
    </location>
</feature>
<protein>
    <recommendedName>
        <fullName evidence="7">Type II secretion system protein GspF domain-containing protein</fullName>
    </recommendedName>
</protein>
<evidence type="ECO:0000313" key="9">
    <source>
        <dbReference type="Proteomes" id="UP000526302"/>
    </source>
</evidence>
<keyword evidence="2" id="KW-1003">Cell membrane</keyword>
<comment type="caution">
    <text evidence="8">The sequence shown here is derived from an EMBL/GenBank/DDBJ whole genome shotgun (WGS) entry which is preliminary data.</text>
</comment>
<evidence type="ECO:0000313" key="8">
    <source>
        <dbReference type="EMBL" id="NMA44827.1"/>
    </source>
</evidence>
<evidence type="ECO:0000256" key="4">
    <source>
        <dbReference type="ARBA" id="ARBA00022989"/>
    </source>
</evidence>
<dbReference type="PANTHER" id="PTHR35402">
    <property type="entry name" value="INTEGRAL MEMBRANE PROTEIN-RELATED"/>
    <property type="match status" value="1"/>
</dbReference>
<proteinExistence type="predicted"/>
<comment type="subcellular location">
    <subcellularLocation>
        <location evidence="1">Cell membrane</location>
        <topology evidence="1">Multi-pass membrane protein</topology>
    </subcellularLocation>
</comment>
<feature type="domain" description="Type II secretion system protein GspF" evidence="7">
    <location>
        <begin position="119"/>
        <end position="231"/>
    </location>
</feature>
<dbReference type="PANTHER" id="PTHR35402:SF1">
    <property type="entry name" value="TYPE II SECRETION SYSTEM PROTEIN GSPF DOMAIN-CONTAINING PROTEIN"/>
    <property type="match status" value="1"/>
</dbReference>
<organism evidence="8 9">
    <name type="scientific">Candidatus Iainarchaeum sp</name>
    <dbReference type="NCBI Taxonomy" id="3101447"/>
    <lineage>
        <taxon>Archaea</taxon>
        <taxon>Candidatus Iainarchaeota</taxon>
        <taxon>Candidatus Iainarchaeia</taxon>
        <taxon>Candidatus Iainarchaeales</taxon>
        <taxon>Candidatus Iainarchaeaceae</taxon>
        <taxon>Candidatus Iainarchaeum</taxon>
    </lineage>
</organism>
<keyword evidence="3 6" id="KW-0812">Transmembrane</keyword>
<evidence type="ECO:0000256" key="1">
    <source>
        <dbReference type="ARBA" id="ARBA00004651"/>
    </source>
</evidence>
<evidence type="ECO:0000256" key="6">
    <source>
        <dbReference type="SAM" id="Phobius"/>
    </source>
</evidence>
<accession>A0A7K4C043</accession>
<evidence type="ECO:0000256" key="2">
    <source>
        <dbReference type="ARBA" id="ARBA00022475"/>
    </source>
</evidence>
<evidence type="ECO:0000256" key="5">
    <source>
        <dbReference type="ARBA" id="ARBA00023136"/>
    </source>
</evidence>